<organism evidence="11 12">
    <name type="scientific">Punica granatum</name>
    <name type="common">Pomegranate</name>
    <dbReference type="NCBI Taxonomy" id="22663"/>
    <lineage>
        <taxon>Eukaryota</taxon>
        <taxon>Viridiplantae</taxon>
        <taxon>Streptophyta</taxon>
        <taxon>Embryophyta</taxon>
        <taxon>Tracheophyta</taxon>
        <taxon>Spermatophyta</taxon>
        <taxon>Magnoliopsida</taxon>
        <taxon>eudicotyledons</taxon>
        <taxon>Gunneridae</taxon>
        <taxon>Pentapetalae</taxon>
        <taxon>rosids</taxon>
        <taxon>malvids</taxon>
        <taxon>Myrtales</taxon>
        <taxon>Lythraceae</taxon>
        <taxon>Punica</taxon>
    </lineage>
</organism>
<dbReference type="InterPro" id="IPR046956">
    <property type="entry name" value="RLP23-like"/>
</dbReference>
<sequence>MVEIIKCGLGVDSNWTSPLVSLDVSYNTKFHGSIPASMGNLTSMKILNLYGARFNGPIPQTLGDLDRLAELLLGLNQLSGTVNFEMFARVKNLQYLSLGENFLTISLQSKGNCTFPRLKALMLPSCNLTKFPYFLTSSAELDTLQLSRNKIEGRIPEFFWRVWRDTLADLDLSFNSIT</sequence>
<keyword evidence="6" id="KW-0677">Repeat</keyword>
<evidence type="ECO:0000256" key="5">
    <source>
        <dbReference type="ARBA" id="ARBA00022729"/>
    </source>
</evidence>
<proteinExistence type="inferred from homology"/>
<accession>A0A2I0IJY3</accession>
<evidence type="ECO:0000256" key="4">
    <source>
        <dbReference type="ARBA" id="ARBA00022692"/>
    </source>
</evidence>
<evidence type="ECO:0000256" key="8">
    <source>
        <dbReference type="ARBA" id="ARBA00023136"/>
    </source>
</evidence>
<dbReference type="AlphaFoldDB" id="A0A2I0IJY3"/>
<gene>
    <name evidence="11" type="ORF">CRG98_035955</name>
</gene>
<keyword evidence="7" id="KW-1133">Transmembrane helix</keyword>
<dbReference type="InterPro" id="IPR032675">
    <property type="entry name" value="LRR_dom_sf"/>
</dbReference>
<name>A0A2I0IJY3_PUNGR</name>
<comment type="caution">
    <text evidence="11">The sequence shown here is derived from an EMBL/GenBank/DDBJ whole genome shotgun (WGS) entry which is preliminary data.</text>
</comment>
<keyword evidence="10" id="KW-0325">Glycoprotein</keyword>
<comment type="subcellular location">
    <subcellularLocation>
        <location evidence="1">Membrane</location>
        <topology evidence="1">Single-pass type I membrane protein</topology>
    </subcellularLocation>
</comment>
<dbReference type="Proteomes" id="UP000233551">
    <property type="component" value="Unassembled WGS sequence"/>
</dbReference>
<dbReference type="InterPro" id="IPR001611">
    <property type="entry name" value="Leu-rich_rpt"/>
</dbReference>
<dbReference type="FunFam" id="3.80.10.10:FF:000041">
    <property type="entry name" value="LRR receptor-like serine/threonine-protein kinase ERECTA"/>
    <property type="match status" value="1"/>
</dbReference>
<dbReference type="EMBL" id="PGOL01003023">
    <property type="protein sequence ID" value="PKI43656.1"/>
    <property type="molecule type" value="Genomic_DNA"/>
</dbReference>
<evidence type="ECO:0000256" key="7">
    <source>
        <dbReference type="ARBA" id="ARBA00022989"/>
    </source>
</evidence>
<evidence type="ECO:0000313" key="12">
    <source>
        <dbReference type="Proteomes" id="UP000233551"/>
    </source>
</evidence>
<keyword evidence="9" id="KW-0675">Receptor</keyword>
<dbReference type="SUPFAM" id="SSF52058">
    <property type="entry name" value="L domain-like"/>
    <property type="match status" value="1"/>
</dbReference>
<reference evidence="11 12" key="1">
    <citation type="submission" date="2017-11" db="EMBL/GenBank/DDBJ databases">
        <title>De-novo sequencing of pomegranate (Punica granatum L.) genome.</title>
        <authorList>
            <person name="Akparov Z."/>
            <person name="Amiraslanov A."/>
            <person name="Hajiyeva S."/>
            <person name="Abbasov M."/>
            <person name="Kaur K."/>
            <person name="Hamwieh A."/>
            <person name="Solovyev V."/>
            <person name="Salamov A."/>
            <person name="Braich B."/>
            <person name="Kosarev P."/>
            <person name="Mahmoud A."/>
            <person name="Hajiyev E."/>
            <person name="Babayeva S."/>
            <person name="Izzatullayeva V."/>
            <person name="Mammadov A."/>
            <person name="Mammadov A."/>
            <person name="Sharifova S."/>
            <person name="Ojaghi J."/>
            <person name="Eynullazada K."/>
            <person name="Bayramov B."/>
            <person name="Abdulazimova A."/>
            <person name="Shahmuradov I."/>
        </authorList>
    </citation>
    <scope>NUCLEOTIDE SEQUENCE [LARGE SCALE GENOMIC DNA]</scope>
    <source>
        <strain evidence="12">cv. AG2017</strain>
        <tissue evidence="11">Leaf</tissue>
    </source>
</reference>
<evidence type="ECO:0000256" key="9">
    <source>
        <dbReference type="ARBA" id="ARBA00023170"/>
    </source>
</evidence>
<evidence type="ECO:0000256" key="3">
    <source>
        <dbReference type="ARBA" id="ARBA00022614"/>
    </source>
</evidence>
<keyword evidence="3" id="KW-0433">Leucine-rich repeat</keyword>
<keyword evidence="4" id="KW-0812">Transmembrane</keyword>
<protein>
    <submittedName>
        <fullName evidence="11">Uncharacterized protein</fullName>
    </submittedName>
</protein>
<keyword evidence="8" id="KW-0472">Membrane</keyword>
<evidence type="ECO:0000256" key="2">
    <source>
        <dbReference type="ARBA" id="ARBA00009592"/>
    </source>
</evidence>
<evidence type="ECO:0000256" key="6">
    <source>
        <dbReference type="ARBA" id="ARBA00022737"/>
    </source>
</evidence>
<dbReference type="GO" id="GO:0016020">
    <property type="term" value="C:membrane"/>
    <property type="evidence" value="ECO:0007669"/>
    <property type="project" value="UniProtKB-SubCell"/>
</dbReference>
<dbReference type="PANTHER" id="PTHR48063">
    <property type="entry name" value="LRR RECEPTOR-LIKE KINASE"/>
    <property type="match status" value="1"/>
</dbReference>
<comment type="similarity">
    <text evidence="2">Belongs to the RLP family.</text>
</comment>
<dbReference type="STRING" id="22663.A0A2I0IJY3"/>
<keyword evidence="12" id="KW-1185">Reference proteome</keyword>
<evidence type="ECO:0000256" key="1">
    <source>
        <dbReference type="ARBA" id="ARBA00004479"/>
    </source>
</evidence>
<dbReference type="Gene3D" id="3.80.10.10">
    <property type="entry name" value="Ribonuclease Inhibitor"/>
    <property type="match status" value="1"/>
</dbReference>
<keyword evidence="5" id="KW-0732">Signal</keyword>
<evidence type="ECO:0000256" key="10">
    <source>
        <dbReference type="ARBA" id="ARBA00023180"/>
    </source>
</evidence>
<dbReference type="Pfam" id="PF00560">
    <property type="entry name" value="LRR_1"/>
    <property type="match status" value="1"/>
</dbReference>
<evidence type="ECO:0000313" key="11">
    <source>
        <dbReference type="EMBL" id="PKI43656.1"/>
    </source>
</evidence>